<dbReference type="SUPFAM" id="SSF51569">
    <property type="entry name" value="Aldolase"/>
    <property type="match status" value="1"/>
</dbReference>
<sequence>MKNLLHAAAAEVREQAAGQHVVVSPHHVTVAAAAEPTGIIAVAGYPTGRHHSLIKASEARLAIQSGADEVWVSIDATLVDGSPILSELITIREACPEPARVGLILPETEPARTLAETAAAQAGFQRLVIEKGSELKSSLPILEFPTA</sequence>
<organism evidence="1 2">
    <name type="scientific">Corynebacterium macginleyi</name>
    <dbReference type="NCBI Taxonomy" id="38290"/>
    <lineage>
        <taxon>Bacteria</taxon>
        <taxon>Bacillati</taxon>
        <taxon>Actinomycetota</taxon>
        <taxon>Actinomycetes</taxon>
        <taxon>Mycobacteriales</taxon>
        <taxon>Corynebacteriaceae</taxon>
        <taxon>Corynebacterium</taxon>
    </lineage>
</organism>
<protein>
    <submittedName>
        <fullName evidence="1">Deoxyribose-phosphate aldolase</fullName>
    </submittedName>
</protein>
<gene>
    <name evidence="1" type="ORF">D9543_02085</name>
</gene>
<name>A0A3M0GFC7_9CORY</name>
<proteinExistence type="predicted"/>
<dbReference type="EMBL" id="REGC01000002">
    <property type="protein sequence ID" value="RMB63625.1"/>
    <property type="molecule type" value="Genomic_DNA"/>
</dbReference>
<reference evidence="1 2" key="1">
    <citation type="submission" date="2018-10" db="EMBL/GenBank/DDBJ databases">
        <title>Corynebacterium macginleyi genome sequencing and assembly of the type strain and two clinical samples.</title>
        <authorList>
            <person name="Bernier A.-M."/>
            <person name="Bernard K."/>
        </authorList>
    </citation>
    <scope>NUCLEOTIDE SEQUENCE [LARGE SCALE GENOMIC DNA]</scope>
    <source>
        <strain evidence="1 2">NML 120205</strain>
    </source>
</reference>
<dbReference type="InterPro" id="IPR013785">
    <property type="entry name" value="Aldolase_TIM"/>
</dbReference>
<dbReference type="Gene3D" id="3.20.20.70">
    <property type="entry name" value="Aldolase class I"/>
    <property type="match status" value="1"/>
</dbReference>
<comment type="caution">
    <text evidence="1">The sequence shown here is derived from an EMBL/GenBank/DDBJ whole genome shotgun (WGS) entry which is preliminary data.</text>
</comment>
<evidence type="ECO:0000313" key="2">
    <source>
        <dbReference type="Proteomes" id="UP000270649"/>
    </source>
</evidence>
<dbReference type="Proteomes" id="UP000270649">
    <property type="component" value="Unassembled WGS sequence"/>
</dbReference>
<dbReference type="RefSeq" id="WP_121927386.1">
    <property type="nucleotide sequence ID" value="NZ_REGC01000002.1"/>
</dbReference>
<evidence type="ECO:0000313" key="1">
    <source>
        <dbReference type="EMBL" id="RMB63625.1"/>
    </source>
</evidence>
<accession>A0A3M0GFC7</accession>
<dbReference type="AlphaFoldDB" id="A0A3M0GFC7"/>